<protein>
    <submittedName>
        <fullName evidence="3">Undecaprenyl-diphosphatase BcrC</fullName>
        <ecNumber evidence="3">3.6.1.27</ecNumber>
    </submittedName>
</protein>
<dbReference type="GO" id="GO:0005886">
    <property type="term" value="C:plasma membrane"/>
    <property type="evidence" value="ECO:0007669"/>
    <property type="project" value="InterPro"/>
</dbReference>
<evidence type="ECO:0000259" key="2">
    <source>
        <dbReference type="SMART" id="SM00014"/>
    </source>
</evidence>
<accession>A0A1D3L3J6</accession>
<dbReference type="AlphaFoldDB" id="A0A1D3L3J6"/>
<feature type="domain" description="Phosphatidic acid phosphatase type 2/haloperoxidase" evidence="2">
    <location>
        <begin position="56"/>
        <end position="166"/>
    </location>
</feature>
<dbReference type="Pfam" id="PF01569">
    <property type="entry name" value="PAP2"/>
    <property type="match status" value="1"/>
</dbReference>
<dbReference type="PANTHER" id="PTHR14969:SF58">
    <property type="entry name" value="UNDECAPRENYL-DIPHOSPHATASE BCRC"/>
    <property type="match status" value="1"/>
</dbReference>
<dbReference type="STRING" id="118062.MCBB_1667"/>
<evidence type="ECO:0000313" key="3">
    <source>
        <dbReference type="EMBL" id="SCG86222.1"/>
    </source>
</evidence>
<dbReference type="OrthoDB" id="10182at2157"/>
<dbReference type="InterPro" id="IPR033879">
    <property type="entry name" value="UPP_Pase"/>
</dbReference>
<feature type="transmembrane region" description="Helical" evidence="1">
    <location>
        <begin position="26"/>
        <end position="47"/>
    </location>
</feature>
<dbReference type="InterPro" id="IPR000326">
    <property type="entry name" value="PAP2/HPO"/>
</dbReference>
<feature type="transmembrane region" description="Helical" evidence="1">
    <location>
        <begin position="59"/>
        <end position="80"/>
    </location>
</feature>
<feature type="transmembrane region" description="Helical" evidence="1">
    <location>
        <begin position="100"/>
        <end position="119"/>
    </location>
</feature>
<keyword evidence="1" id="KW-0472">Membrane</keyword>
<dbReference type="KEGG" id="mcub:MCBB_1667"/>
<evidence type="ECO:0000313" key="4">
    <source>
        <dbReference type="Proteomes" id="UP000094707"/>
    </source>
</evidence>
<dbReference type="GO" id="GO:0050380">
    <property type="term" value="F:undecaprenyl-diphosphatase activity"/>
    <property type="evidence" value="ECO:0007669"/>
    <property type="project" value="UniProtKB-EC"/>
</dbReference>
<reference evidence="3 4" key="1">
    <citation type="submission" date="2016-08" db="EMBL/GenBank/DDBJ databases">
        <authorList>
            <person name="Seilhamer J.J."/>
        </authorList>
    </citation>
    <scope>NUCLEOTIDE SEQUENCE [LARGE SCALE GENOMIC DNA]</scope>
    <source>
        <strain evidence="3">Buetzberg</strain>
    </source>
</reference>
<dbReference type="PANTHER" id="PTHR14969">
    <property type="entry name" value="SPHINGOSINE-1-PHOSPHATE PHOSPHOHYDROLASE"/>
    <property type="match status" value="1"/>
</dbReference>
<dbReference type="Proteomes" id="UP000094707">
    <property type="component" value="Chromosome I"/>
</dbReference>
<dbReference type="SMART" id="SM00014">
    <property type="entry name" value="acidPPc"/>
    <property type="match status" value="1"/>
</dbReference>
<keyword evidence="4" id="KW-1185">Reference proteome</keyword>
<keyword evidence="3" id="KW-0378">Hydrolase</keyword>
<dbReference type="Gene3D" id="1.20.144.10">
    <property type="entry name" value="Phosphatidic acid phosphatase type 2/haloperoxidase"/>
    <property type="match status" value="1"/>
</dbReference>
<dbReference type="EC" id="3.6.1.27" evidence="3"/>
<dbReference type="EMBL" id="LT607756">
    <property type="protein sequence ID" value="SCG86222.1"/>
    <property type="molecule type" value="Genomic_DNA"/>
</dbReference>
<dbReference type="SUPFAM" id="SSF48317">
    <property type="entry name" value="Acid phosphatase/Vanadium-dependent haloperoxidase"/>
    <property type="match status" value="1"/>
</dbReference>
<dbReference type="InterPro" id="IPR036938">
    <property type="entry name" value="PAP2/HPO_sf"/>
</dbReference>
<dbReference type="CDD" id="cd03385">
    <property type="entry name" value="PAP2_BcrC_like"/>
    <property type="match status" value="1"/>
</dbReference>
<name>A0A1D3L3J6_9EURY</name>
<organism evidence="3 4">
    <name type="scientific">Methanobacterium congolense</name>
    <dbReference type="NCBI Taxonomy" id="118062"/>
    <lineage>
        <taxon>Archaea</taxon>
        <taxon>Methanobacteriati</taxon>
        <taxon>Methanobacteriota</taxon>
        <taxon>Methanomada group</taxon>
        <taxon>Methanobacteria</taxon>
        <taxon>Methanobacteriales</taxon>
        <taxon>Methanobacteriaceae</taxon>
        <taxon>Methanobacterium</taxon>
    </lineage>
</organism>
<evidence type="ECO:0000256" key="1">
    <source>
        <dbReference type="SAM" id="Phobius"/>
    </source>
</evidence>
<feature type="transmembrane region" description="Helical" evidence="1">
    <location>
        <begin position="126"/>
        <end position="145"/>
    </location>
</feature>
<feature type="transmembrane region" description="Helical" evidence="1">
    <location>
        <begin position="151"/>
        <end position="168"/>
    </location>
</feature>
<sequence>MIEQLNMSLFHLINQYAGLNPFIDTLTIFAAKYMPLIIILGLIYLWIKRGDKTKDIVLYGVYAAVIGLLINYIIGLVYFHPRPFMIPTGTLLFSYPGDSSFPSDHTTLMLSLTFMLTYFRETRKIGLFFVVLGLIGGFARIFCGVHFPMDILGSFVVSLIITATIFKFRNRLTPINNLFKGFYAKVIGSKE</sequence>
<keyword evidence="1" id="KW-0812">Transmembrane</keyword>
<gene>
    <name evidence="3" type="primary">bcrC3</name>
    <name evidence="3" type="ORF">MCBB_1667</name>
</gene>
<dbReference type="PATRIC" id="fig|129848.4.peg.1707"/>
<proteinExistence type="predicted"/>
<keyword evidence="1" id="KW-1133">Transmembrane helix</keyword>